<dbReference type="AlphaFoldDB" id="M1V732"/>
<protein>
    <submittedName>
        <fullName evidence="2">Similar to beta-tubulin folding cofactor D</fullName>
    </submittedName>
</protein>
<dbReference type="HOGENOM" id="CLU_280806_0_0_1"/>
<dbReference type="EMBL" id="AP006488">
    <property type="protein sequence ID" value="BAM79429.1"/>
    <property type="molecule type" value="Genomic_DNA"/>
</dbReference>
<proteinExistence type="predicted"/>
<dbReference type="RefSeq" id="XP_005535715.1">
    <property type="nucleotide sequence ID" value="XM_005535658.1"/>
</dbReference>
<dbReference type="STRING" id="280699.M1V732"/>
<feature type="domain" description="Tubulin-folding cofactor D ARM repeats" evidence="1">
    <location>
        <begin position="278"/>
        <end position="452"/>
    </location>
</feature>
<keyword evidence="3" id="KW-1185">Reference proteome</keyword>
<dbReference type="InterPro" id="IPR058033">
    <property type="entry name" value="ARM_TBCD_2nd"/>
</dbReference>
<evidence type="ECO:0000313" key="2">
    <source>
        <dbReference type="EMBL" id="BAM79429.1"/>
    </source>
</evidence>
<evidence type="ECO:0000259" key="1">
    <source>
        <dbReference type="Pfam" id="PF25767"/>
    </source>
</evidence>
<dbReference type="Pfam" id="PF25767">
    <property type="entry name" value="ARM_TBCD_2nd"/>
    <property type="match status" value="1"/>
</dbReference>
<dbReference type="InterPro" id="IPR033162">
    <property type="entry name" value="TBCD"/>
</dbReference>
<dbReference type="GO" id="GO:0005096">
    <property type="term" value="F:GTPase activator activity"/>
    <property type="evidence" value="ECO:0007669"/>
    <property type="project" value="InterPro"/>
</dbReference>
<dbReference type="GO" id="GO:0007023">
    <property type="term" value="P:post-chaperonin tubulin folding pathway"/>
    <property type="evidence" value="ECO:0007669"/>
    <property type="project" value="InterPro"/>
</dbReference>
<dbReference type="SUPFAM" id="SSF48371">
    <property type="entry name" value="ARM repeat"/>
    <property type="match status" value="1"/>
</dbReference>
<dbReference type="OrthoDB" id="10253476at2759"/>
<dbReference type="GO" id="GO:0007021">
    <property type="term" value="P:tubulin complex assembly"/>
    <property type="evidence" value="ECO:0007669"/>
    <property type="project" value="InterPro"/>
</dbReference>
<dbReference type="Gramene" id="CMF046CT">
    <property type="protein sequence ID" value="CMF046CT"/>
    <property type="gene ID" value="CMF046C"/>
</dbReference>
<dbReference type="KEGG" id="cme:CYME_CMF046C"/>
<name>M1V732_CYAM1</name>
<dbReference type="PANTHER" id="PTHR12658:SF0">
    <property type="entry name" value="TUBULIN-SPECIFIC CHAPERONE D"/>
    <property type="match status" value="1"/>
</dbReference>
<accession>M1V732</accession>
<dbReference type="Proteomes" id="UP000007014">
    <property type="component" value="Chromosome 6"/>
</dbReference>
<dbReference type="Gene3D" id="1.25.10.10">
    <property type="entry name" value="Leucine-rich Repeat Variant"/>
    <property type="match status" value="2"/>
</dbReference>
<gene>
    <name evidence="2" type="ORF">CYME_CMF046C</name>
</gene>
<dbReference type="GO" id="GO:0048487">
    <property type="term" value="F:beta-tubulin binding"/>
    <property type="evidence" value="ECO:0007669"/>
    <property type="project" value="InterPro"/>
</dbReference>
<dbReference type="eggNOG" id="KOG1943">
    <property type="taxonomic scope" value="Eukaryota"/>
</dbReference>
<dbReference type="InterPro" id="IPR016024">
    <property type="entry name" value="ARM-type_fold"/>
</dbReference>
<evidence type="ECO:0000313" key="3">
    <source>
        <dbReference type="Proteomes" id="UP000007014"/>
    </source>
</evidence>
<organism evidence="2 3">
    <name type="scientific">Cyanidioschyzon merolae (strain NIES-3377 / 10D)</name>
    <name type="common">Unicellular red alga</name>
    <dbReference type="NCBI Taxonomy" id="280699"/>
    <lineage>
        <taxon>Eukaryota</taxon>
        <taxon>Rhodophyta</taxon>
        <taxon>Bangiophyceae</taxon>
        <taxon>Cyanidiales</taxon>
        <taxon>Cyanidiaceae</taxon>
        <taxon>Cyanidioschyzon</taxon>
    </lineage>
</organism>
<dbReference type="InterPro" id="IPR011989">
    <property type="entry name" value="ARM-like"/>
</dbReference>
<dbReference type="OMA" id="CIESATH"/>
<reference evidence="2 3" key="2">
    <citation type="journal article" date="2007" name="BMC Biol.">
        <title>A 100%-complete sequence reveals unusually simple genomic features in the hot-spring red alga Cyanidioschyzon merolae.</title>
        <authorList>
            <person name="Nozaki H."/>
            <person name="Takano H."/>
            <person name="Misumi O."/>
            <person name="Terasawa K."/>
            <person name="Matsuzaki M."/>
            <person name="Maruyama S."/>
            <person name="Nishida K."/>
            <person name="Yagisawa F."/>
            <person name="Yoshida Y."/>
            <person name="Fujiwara T."/>
            <person name="Takio S."/>
            <person name="Tamura K."/>
            <person name="Chung S.J."/>
            <person name="Nakamura S."/>
            <person name="Kuroiwa H."/>
            <person name="Tanaka K."/>
            <person name="Sato N."/>
            <person name="Kuroiwa T."/>
        </authorList>
    </citation>
    <scope>NUCLEOTIDE SEQUENCE [LARGE SCALE GENOMIC DNA]</scope>
    <source>
        <strain evidence="2 3">10D</strain>
    </source>
</reference>
<dbReference type="Pfam" id="PF23579">
    <property type="entry name" value="ARM_TBCD"/>
    <property type="match status" value="1"/>
</dbReference>
<reference evidence="2 3" key="1">
    <citation type="journal article" date="2004" name="Nature">
        <title>Genome sequence of the ultrasmall unicellular red alga Cyanidioschyzon merolae 10D.</title>
        <authorList>
            <person name="Matsuzaki M."/>
            <person name="Misumi O."/>
            <person name="Shin-i T."/>
            <person name="Maruyama S."/>
            <person name="Takahara M."/>
            <person name="Miyagishima S."/>
            <person name="Mori T."/>
            <person name="Nishida K."/>
            <person name="Yagisawa F."/>
            <person name="Nishida K."/>
            <person name="Yoshida Y."/>
            <person name="Nishimura Y."/>
            <person name="Nakao S."/>
            <person name="Kobayashi T."/>
            <person name="Momoyama Y."/>
            <person name="Higashiyama T."/>
            <person name="Minoda A."/>
            <person name="Sano M."/>
            <person name="Nomoto H."/>
            <person name="Oishi K."/>
            <person name="Hayashi H."/>
            <person name="Ohta F."/>
            <person name="Nishizaka S."/>
            <person name="Haga S."/>
            <person name="Miura S."/>
            <person name="Morishita T."/>
            <person name="Kabeya Y."/>
            <person name="Terasawa K."/>
            <person name="Suzuki Y."/>
            <person name="Ishii Y."/>
            <person name="Asakawa S."/>
            <person name="Takano H."/>
            <person name="Ohta N."/>
            <person name="Kuroiwa H."/>
            <person name="Tanaka K."/>
            <person name="Shimizu N."/>
            <person name="Sugano S."/>
            <person name="Sato N."/>
            <person name="Nozaki H."/>
            <person name="Ogasawara N."/>
            <person name="Kohara Y."/>
            <person name="Kuroiwa T."/>
        </authorList>
    </citation>
    <scope>NUCLEOTIDE SEQUENCE [LARGE SCALE GENOMIC DNA]</scope>
    <source>
        <strain evidence="2 3">10D</strain>
    </source>
</reference>
<sequence length="1118" mass="123202">MADSETSAAVPECAAIERWLRTSCLGESDAYAQLATLIETFQEDGTVLDAVLERLVTTLAGVLRSALEKPITCDNIGYLACDAFYRLCKVRGLASVCQLLPVERPTVLWLFQLMLKEHPIQTPVTTPWQVAYVLFGWAELAAQAPFALDEQLTSGLLGVARSWLIAASAAAVPASRFMSRLVTRDMRPSTSRLFDEHLRWLASEINRQLAHDAAHALQNLCYHLALLLKHARNEQDLQSMMPIIQVFLGAGYRILTGHARVKLLKQFGRCLLTLQRGSDVLAQVLEVLENLVKIWLSADTRSRWAAAAAVAGLVRLMPAEAHSDLVVQLLDMIRNTSTSDVIACQSACVLLAELARAQLVPLGDLRGLIDWTSSALTAGLERPDHLRREDQALRDAACYVFWSFARYLPSTACSEMSRDIASLLLCTALYDREVQCRRAAAAALQECAGRWGDSVPCALFLADRVNFYSVADCDATFGLLTNALCATAGQQYAGEIQCYLLRYKLFVSPDPLIRFRAARALVDVFTGASAAAPPERSVSTAGTSVAAISAADGTERGFARDVSTALPAVLELCWMYATGKATENTAAAHHGALCFLGALARRTPEPMTLPLDNLPLWMECAVQVHTESEAEHIVRARCDLLLALLEVGHECISCNPLVPDYLLRSLEHHAAALASVARRALFLYFEHNRLRSDLVSHWRQQCVHTIHLPRKRRLLVNKLQRSRSSVPDPCRYAACVLLGVLVAVSGHSTDIALLKDTLQRCADAQDHASARAIVESLPLLVETQVCSDTDATRRTEAWYALLETWTASLCFHITSARGDSGCWVREAALEVLPFLWQTALTGPQREALSSALVPSLLFLCFDRVDSVRALARERLAQLFALADGTVPLSRDFRKPLTDAEEHIFSVFEAALAADETPAHCVLAILDGMLWASASPGGHERAKLALKSFVQSLALASPERLLVIAAHLNKFWDCPAEASAQLKRLQWPALRAYSLLPRTWRCVEFLDTHCGAKALALASVYAQRSQDPKRLRGAATAAIQLRWYPAHRNIASSVVEALLQRRFSWLDEEILGQLYSCALAVIPRADNMFHECCRTHETIHARCRALIHQLDALDEEPNA</sequence>
<dbReference type="PANTHER" id="PTHR12658">
    <property type="entry name" value="BETA-TUBULIN COFACTOR D"/>
    <property type="match status" value="1"/>
</dbReference>
<dbReference type="GeneID" id="16993085"/>
<dbReference type="GO" id="GO:0000226">
    <property type="term" value="P:microtubule cytoskeleton organization"/>
    <property type="evidence" value="ECO:0007669"/>
    <property type="project" value="TreeGrafter"/>
</dbReference>